<reference evidence="1 2" key="2">
    <citation type="journal article" date="2011" name="BMC Genomics">
        <title>Single-nucleotide resolution analysis of the transcriptome structure of Clostridium beijerinckii NCIMB 8052 using RNA-Seq.</title>
        <authorList>
            <person name="Wang Y."/>
            <person name="Li X."/>
            <person name="Mao Y."/>
            <person name="Blaschek H.P."/>
        </authorList>
    </citation>
    <scope>NUCLEOTIDE SEQUENCE [LARGE SCALE GENOMIC DNA]</scope>
    <source>
        <strain evidence="2">ATCC 51743 / NCIMB 8052</strain>
    </source>
</reference>
<sequence length="232" mass="26889">MLSCGGKINMFKLGKLTFDVENATFGGSFMDSAMSRRMQSTGKEEFHWFIEIDMKAGDFVTELDEEELKDLEDDEEIFYESVSPRLYHNNGFIVNIKSWKDIEGLSLKWDSQYNANGEEAGTLYVFEHEDVTSGTIKFLKRNANKFLVQWTGNANVYWNDEYGEDVPFSFEGEVEFSGVSAYCDEISTLDELKIVMTDFINLDEYKCIFNDTHKIETGISRVWRFFPQNIDK</sequence>
<dbReference type="Proteomes" id="UP000000565">
    <property type="component" value="Chromosome"/>
</dbReference>
<reference evidence="1 2" key="3">
    <citation type="journal article" date="2012" name="BMC Genomics">
        <title>Genome-wide dynamic transcriptional profiling in clostridium beijerinckii NCIMB 8052 using single-nucleotide resolution RNA-Seq.</title>
        <authorList>
            <person name="Wang Y."/>
            <person name="Li X."/>
            <person name="Mao Y."/>
            <person name="Blaschek H.P."/>
        </authorList>
    </citation>
    <scope>NUCLEOTIDE SEQUENCE [LARGE SCALE GENOMIC DNA]</scope>
    <source>
        <strain evidence="2">ATCC 51743 / NCIMB 8052</strain>
    </source>
</reference>
<dbReference type="eggNOG" id="ENOG502ZFWZ">
    <property type="taxonomic scope" value="Bacteria"/>
</dbReference>
<dbReference type="HOGENOM" id="CLU_1193121_0_0_9"/>
<dbReference type="KEGG" id="cbe:Cbei_3187"/>
<gene>
    <name evidence="1" type="ordered locus">Cbei_3187</name>
</gene>
<evidence type="ECO:0000313" key="1">
    <source>
        <dbReference type="EMBL" id="ABR35317.1"/>
    </source>
</evidence>
<organism evidence="1 2">
    <name type="scientific">Clostridium beijerinckii (strain ATCC 51743 / NCIMB 8052)</name>
    <name type="common">Clostridium acetobutylicum</name>
    <dbReference type="NCBI Taxonomy" id="290402"/>
    <lineage>
        <taxon>Bacteria</taxon>
        <taxon>Bacillati</taxon>
        <taxon>Bacillota</taxon>
        <taxon>Clostridia</taxon>
        <taxon>Eubacteriales</taxon>
        <taxon>Clostridiaceae</taxon>
        <taxon>Clostridium</taxon>
    </lineage>
</organism>
<name>A6LY87_CLOB8</name>
<evidence type="ECO:0000313" key="2">
    <source>
        <dbReference type="Proteomes" id="UP000000565"/>
    </source>
</evidence>
<dbReference type="AlphaFoldDB" id="A6LY87"/>
<reference evidence="1 2" key="1">
    <citation type="submission" date="2007-06" db="EMBL/GenBank/DDBJ databases">
        <title>Complete sequence of Clostridium beijerinckii NCIMB 8052.</title>
        <authorList>
            <consortium name="US DOE Joint Genome Institute"/>
            <person name="Copeland A."/>
            <person name="Lucas S."/>
            <person name="Lapidus A."/>
            <person name="Barry K."/>
            <person name="Detter J.C."/>
            <person name="Glavina del Rio T."/>
            <person name="Hammon N."/>
            <person name="Israni S."/>
            <person name="Dalin E."/>
            <person name="Tice H."/>
            <person name="Pitluck S."/>
            <person name="Sims D."/>
            <person name="Brettin T."/>
            <person name="Bruce D."/>
            <person name="Tapia R."/>
            <person name="Brainard J."/>
            <person name="Schmutz J."/>
            <person name="Larimer F."/>
            <person name="Land M."/>
            <person name="Hauser L."/>
            <person name="Kyrpides N."/>
            <person name="Mikhailova N."/>
            <person name="Bennet G."/>
            <person name="Cann I."/>
            <person name="Chen J.-S."/>
            <person name="Contreras A.L."/>
            <person name="Jones D."/>
            <person name="Kashket E."/>
            <person name="Mitchell W."/>
            <person name="Stoddard S."/>
            <person name="Schwarz W."/>
            <person name="Qureshi N."/>
            <person name="Young M."/>
            <person name="Shi Z."/>
            <person name="Ezeji T."/>
            <person name="White B."/>
            <person name="Blaschek H."/>
            <person name="Richardson P."/>
        </authorList>
    </citation>
    <scope>NUCLEOTIDE SEQUENCE [LARGE SCALE GENOMIC DNA]</scope>
    <source>
        <strain evidence="2">ATCC 51743 / NCIMB 8052</strain>
    </source>
</reference>
<proteinExistence type="predicted"/>
<dbReference type="EMBL" id="CP000721">
    <property type="protein sequence ID" value="ABR35317.1"/>
    <property type="molecule type" value="Genomic_DNA"/>
</dbReference>
<accession>A6LY87</accession>
<protein>
    <submittedName>
        <fullName evidence="1">Uncharacterized protein</fullName>
    </submittedName>
</protein>